<feature type="region of interest" description="Disordered" evidence="1">
    <location>
        <begin position="613"/>
        <end position="638"/>
    </location>
</feature>
<feature type="compositionally biased region" description="Basic and acidic residues" evidence="1">
    <location>
        <begin position="677"/>
        <end position="697"/>
    </location>
</feature>
<dbReference type="Pfam" id="PF07093">
    <property type="entry name" value="SGT1"/>
    <property type="match status" value="1"/>
</dbReference>
<dbReference type="OrthoDB" id="27237at2759"/>
<dbReference type="PANTHER" id="PTHR13060:SF0">
    <property type="entry name" value="PROTEIN ECDYSONELESS HOMOLOG"/>
    <property type="match status" value="1"/>
</dbReference>
<dbReference type="InterPro" id="IPR010770">
    <property type="entry name" value="Ecd"/>
</dbReference>
<evidence type="ECO:0000256" key="1">
    <source>
        <dbReference type="SAM" id="MobiDB-lite"/>
    </source>
</evidence>
<evidence type="ECO:0000313" key="3">
    <source>
        <dbReference type="Proteomes" id="UP000271241"/>
    </source>
</evidence>
<reference evidence="3" key="1">
    <citation type="journal article" date="2018" name="Nat. Microbiol.">
        <title>Leveraging single-cell genomics to expand the fungal tree of life.</title>
        <authorList>
            <person name="Ahrendt S.R."/>
            <person name="Quandt C.A."/>
            <person name="Ciobanu D."/>
            <person name="Clum A."/>
            <person name="Salamov A."/>
            <person name="Andreopoulos B."/>
            <person name="Cheng J.F."/>
            <person name="Woyke T."/>
            <person name="Pelin A."/>
            <person name="Henrissat B."/>
            <person name="Reynolds N.K."/>
            <person name="Benny G.L."/>
            <person name="Smith M.E."/>
            <person name="James T.Y."/>
            <person name="Grigoriev I.V."/>
        </authorList>
    </citation>
    <scope>NUCLEOTIDE SEQUENCE [LARGE SCALE GENOMIC DNA]</scope>
    <source>
        <strain evidence="3">RSA 1356</strain>
    </source>
</reference>
<name>A0A4P9XT96_9FUNG</name>
<dbReference type="PANTHER" id="PTHR13060">
    <property type="entry name" value="SGT1 PROTEIN HSGT1 SUPPRESSOR OF GCR2"/>
    <property type="match status" value="1"/>
</dbReference>
<accession>A0A4P9XT96</accession>
<dbReference type="Proteomes" id="UP000271241">
    <property type="component" value="Unassembled WGS sequence"/>
</dbReference>
<organism evidence="2 3">
    <name type="scientific">Thamnocephalis sphaerospora</name>
    <dbReference type="NCBI Taxonomy" id="78915"/>
    <lineage>
        <taxon>Eukaryota</taxon>
        <taxon>Fungi</taxon>
        <taxon>Fungi incertae sedis</taxon>
        <taxon>Zoopagomycota</taxon>
        <taxon>Zoopagomycotina</taxon>
        <taxon>Zoopagomycetes</taxon>
        <taxon>Zoopagales</taxon>
        <taxon>Sigmoideomycetaceae</taxon>
        <taxon>Thamnocephalis</taxon>
    </lineage>
</organism>
<sequence>MLDEEFSVGRLFSRPLVTEDYIEYRVFFAPTAAESPDELKRLAAQISAELLPFCSEYIWQKEPFRLRVQQNAQHGAHLAGRTTFGDCIDDEWFIVFLLREISRRYDDAVVHVVDNDGDFLLIEAASFLPGWLEPETSEHRVFISRGELHIIPLAVMGKSVGLSMSAAAALVRQEDIETRADSVLAKAAFQRLDAYPEQAQKHIHKALCRLPLRIAQLLKQEPQLIAPAIEAFYLRDPSGMRACYRMSRFPPSESVTTCVRFTRTLYAQLVCQKFHPPKPFHLPPRSAPAFKAAELGMKLACGFEILCHDAQLDPMDKQDTASTSTYNFAGDKSWTAYHEKLTASGYYRDELAGSCLYTTLEQQAKRHYLQSVRSTCVCVVWALGRIRELLACPLATEDELTSLGTGEDEDDDSWLQVNESDLNQLLQNEEQALGVEEVGQSCIYLCIDESFDGDELKHIVRSFREFVNQEETGLAGAEFPDAAEDDELDPFADADEDLGTAEGSGAKEPIRLDASRFFAIANDMFGAHPPFIIRFAREASTQGRWYWNCAQMQAKSYHACISESSTAADNGGDEVIDAELVEAMAAMDAELSGTKLSQSFARAADVLRASEHGDADDDDITNTYDYVDDDAEDSSSTPLAPIDLDLNLVQNLLESFKSQQGLAGPASNILGRMGVRIPRENTTDDREIVSSGEDRPE</sequence>
<protein>
    <submittedName>
        <fullName evidence="2">SGT1 protein-domain-containing protein</fullName>
    </submittedName>
</protein>
<proteinExistence type="predicted"/>
<dbReference type="GO" id="GO:0005634">
    <property type="term" value="C:nucleus"/>
    <property type="evidence" value="ECO:0007669"/>
    <property type="project" value="TreeGrafter"/>
</dbReference>
<feature type="compositionally biased region" description="Acidic residues" evidence="1">
    <location>
        <begin position="614"/>
        <end position="633"/>
    </location>
</feature>
<keyword evidence="3" id="KW-1185">Reference proteome</keyword>
<gene>
    <name evidence="2" type="ORF">THASP1DRAFT_14353</name>
</gene>
<dbReference type="EMBL" id="KZ992518">
    <property type="protein sequence ID" value="RKP09377.1"/>
    <property type="molecule type" value="Genomic_DNA"/>
</dbReference>
<evidence type="ECO:0000313" key="2">
    <source>
        <dbReference type="EMBL" id="RKP09377.1"/>
    </source>
</evidence>
<dbReference type="STRING" id="78915.A0A4P9XT96"/>
<dbReference type="AlphaFoldDB" id="A0A4P9XT96"/>
<feature type="region of interest" description="Disordered" evidence="1">
    <location>
        <begin position="675"/>
        <end position="697"/>
    </location>
</feature>